<dbReference type="Proteomes" id="UP001150259">
    <property type="component" value="Unassembled WGS sequence"/>
</dbReference>
<reference evidence="1 2" key="1">
    <citation type="submission" date="2022-11" db="EMBL/GenBank/DDBJ databases">
        <title>Anaerobic phenanthrene biodegradation by a DNRA strain PheN6.</title>
        <authorList>
            <person name="Zhang Z."/>
        </authorList>
    </citation>
    <scope>NUCLEOTIDE SEQUENCE [LARGE SCALE GENOMIC DNA]</scope>
    <source>
        <strain evidence="1 2">PheN6</strain>
    </source>
</reference>
<dbReference type="Pfam" id="PF17957">
    <property type="entry name" value="Big_7"/>
    <property type="match status" value="2"/>
</dbReference>
<protein>
    <submittedName>
        <fullName evidence="1">Ig-like domain-containing protein</fullName>
    </submittedName>
</protein>
<organism evidence="1 2">
    <name type="scientific">Intrasporangium calvum</name>
    <dbReference type="NCBI Taxonomy" id="53358"/>
    <lineage>
        <taxon>Bacteria</taxon>
        <taxon>Bacillati</taxon>
        <taxon>Actinomycetota</taxon>
        <taxon>Actinomycetes</taxon>
        <taxon>Micrococcales</taxon>
        <taxon>Intrasporangiaceae</taxon>
        <taxon>Intrasporangium</taxon>
    </lineage>
</organism>
<evidence type="ECO:0000313" key="1">
    <source>
        <dbReference type="EMBL" id="MDC5699361.1"/>
    </source>
</evidence>
<accession>A0ABT5GNX4</accession>
<gene>
    <name evidence="1" type="ORF">OO014_19095</name>
</gene>
<dbReference type="Gene3D" id="2.60.40.10">
    <property type="entry name" value="Immunoglobulins"/>
    <property type="match status" value="2"/>
</dbReference>
<keyword evidence="2" id="KW-1185">Reference proteome</keyword>
<sequence>GPSTTTSATVLDVLVDNQTPSVSLVDPGSPLSGTRTFTAIASDAHSGIAQVAIEYQRAGGSWQALCTLSTDPWSCVYDTTKLLDGTYAFRAVATDAAGNTATSATVSNRLVDNTVSSVTMLDPGAFLSGRVTLEAAANSTAGVTNVRIQRAPTGSATWTDVCTASASPYRCSWDTVTVPDGLYDFRAILVDGTGVTTTSAVVSSRRVDNTPLRGYDVQTANGGATVGKLETGDTLTFTYTDHVALGSITAGWNGSALAVSLRLRDGNLIGLSSKNDTIDIQRSGAAVNLGTVNLKEDYIKGGKTVLFNATMTAGSTTVNGLTVTTVTVKLGPLASGSGLRTAANPSSLVWTPSSAVTDLSGIAGSGATTTELGALDREF</sequence>
<feature type="non-terminal residue" evidence="1">
    <location>
        <position position="1"/>
    </location>
</feature>
<proteinExistence type="predicted"/>
<comment type="caution">
    <text evidence="1">The sequence shown here is derived from an EMBL/GenBank/DDBJ whole genome shotgun (WGS) entry which is preliminary data.</text>
</comment>
<evidence type="ECO:0000313" key="2">
    <source>
        <dbReference type="Proteomes" id="UP001150259"/>
    </source>
</evidence>
<dbReference type="InterPro" id="IPR013783">
    <property type="entry name" value="Ig-like_fold"/>
</dbReference>
<dbReference type="RefSeq" id="WP_272463914.1">
    <property type="nucleotide sequence ID" value="NZ_JAPFQL010000146.1"/>
</dbReference>
<name>A0ABT5GNX4_9MICO</name>
<dbReference type="EMBL" id="JAPFQL010000146">
    <property type="protein sequence ID" value="MDC5699361.1"/>
    <property type="molecule type" value="Genomic_DNA"/>
</dbReference>